<dbReference type="GO" id="GO:0008915">
    <property type="term" value="F:lipid-A-disaccharide synthase activity"/>
    <property type="evidence" value="ECO:0007669"/>
    <property type="project" value="UniProtKB-UniRule"/>
</dbReference>
<proteinExistence type="inferred from homology"/>
<comment type="catalytic activity">
    <reaction evidence="10 11">
        <text>a lipid X + a UDP-2-N,3-O-bis[(3R)-3-hydroxyacyl]-alpha-D-glucosamine = a lipid A disaccharide + UDP + H(+)</text>
        <dbReference type="Rhea" id="RHEA:67828"/>
        <dbReference type="ChEBI" id="CHEBI:15378"/>
        <dbReference type="ChEBI" id="CHEBI:58223"/>
        <dbReference type="ChEBI" id="CHEBI:137748"/>
        <dbReference type="ChEBI" id="CHEBI:176338"/>
        <dbReference type="ChEBI" id="CHEBI:176343"/>
        <dbReference type="EC" id="2.4.1.182"/>
    </reaction>
</comment>
<evidence type="ECO:0000256" key="10">
    <source>
        <dbReference type="ARBA" id="ARBA00048975"/>
    </source>
</evidence>
<dbReference type="NCBIfam" id="TIGR00215">
    <property type="entry name" value="lpxB"/>
    <property type="match status" value="1"/>
</dbReference>
<dbReference type="SUPFAM" id="SSF53756">
    <property type="entry name" value="UDP-Glycosyltransferase/glycogen phosphorylase"/>
    <property type="match status" value="1"/>
</dbReference>
<dbReference type="GO" id="GO:0016020">
    <property type="term" value="C:membrane"/>
    <property type="evidence" value="ECO:0007669"/>
    <property type="project" value="GOC"/>
</dbReference>
<dbReference type="InterPro" id="IPR003835">
    <property type="entry name" value="Glyco_trans_19"/>
</dbReference>
<keyword evidence="5 11" id="KW-0444">Lipid biosynthesis</keyword>
<evidence type="ECO:0000256" key="9">
    <source>
        <dbReference type="ARBA" id="ARBA00023098"/>
    </source>
</evidence>
<accession>A0A545UAZ1</accession>
<comment type="function">
    <text evidence="1 11">Condensation of UDP-2,3-diacylglucosamine and 2,3-diacylglucosamine-1-phosphate to form lipid A disaccharide, a precursor of lipid A, a phosphorylated glycolipid that anchors the lipopolysaccharide to the outer membrane of the cell.</text>
</comment>
<evidence type="ECO:0000256" key="5">
    <source>
        <dbReference type="ARBA" id="ARBA00022516"/>
    </source>
</evidence>
<protein>
    <recommendedName>
        <fullName evidence="4 11">Lipid-A-disaccharide synthase</fullName>
        <ecNumber evidence="3 11">2.4.1.182</ecNumber>
    </recommendedName>
</protein>
<reference evidence="12 13" key="1">
    <citation type="submission" date="2019-07" db="EMBL/GenBank/DDBJ databases">
        <title>Draft genome for Aliikangiella sp. M105.</title>
        <authorList>
            <person name="Wang G."/>
        </authorList>
    </citation>
    <scope>NUCLEOTIDE SEQUENCE [LARGE SCALE GENOMIC DNA]</scope>
    <source>
        <strain evidence="12 13">M105</strain>
    </source>
</reference>
<sequence length="384" mass="43033">MVKKVLISAGEASGDLHAANLVKKLIEIDSSVEVMAMGGDNLRDAGADVIIDCAELAVVGVVEVLINYRKIKRALDKLSEVVINQKPDLLILVDYQEFNMKLAQTAKKNGVKVLFYIGPQVWAWRPHRVHKMREKIDMMAVLFPFEVAFYENANVPVKFVGNPLVDEVKANTDKLSLINQYQLSPELKTVGLLPGSRKSEIKRILPIQLESARQLKQKHPQLQFVLAVASTLSKSEIEQQCQQYSELDIKFIRDLPYNVMSVCDAIITASGTATLETGLMEIPLAITYRISPLSYAILRRMMTIDKVGLVNIVAEKMIVKEFIQQDAVPEKIAGEISEILENDDYRENMINELKQVKQKLGIQGGSKIVAELAYQMLTNNEHVT</sequence>
<keyword evidence="6 11" id="KW-0441">Lipid A biosynthesis</keyword>
<dbReference type="EMBL" id="VIKS01000010">
    <property type="protein sequence ID" value="TQV86631.1"/>
    <property type="molecule type" value="Genomic_DNA"/>
</dbReference>
<evidence type="ECO:0000256" key="11">
    <source>
        <dbReference type="HAMAP-Rule" id="MF_00392"/>
    </source>
</evidence>
<dbReference type="HAMAP" id="MF_00392">
    <property type="entry name" value="LpxB"/>
    <property type="match status" value="1"/>
</dbReference>
<evidence type="ECO:0000256" key="1">
    <source>
        <dbReference type="ARBA" id="ARBA00002056"/>
    </source>
</evidence>
<dbReference type="Proteomes" id="UP000315439">
    <property type="component" value="Unassembled WGS sequence"/>
</dbReference>
<dbReference type="Pfam" id="PF02684">
    <property type="entry name" value="LpxB"/>
    <property type="match status" value="1"/>
</dbReference>
<dbReference type="GO" id="GO:0009245">
    <property type="term" value="P:lipid A biosynthetic process"/>
    <property type="evidence" value="ECO:0007669"/>
    <property type="project" value="UniProtKB-UniRule"/>
</dbReference>
<keyword evidence="7 11" id="KW-0328">Glycosyltransferase</keyword>
<dbReference type="RefSeq" id="WP_142932555.1">
    <property type="nucleotide sequence ID" value="NZ_ML660166.1"/>
</dbReference>
<comment type="caution">
    <text evidence="12">The sequence shown here is derived from an EMBL/GenBank/DDBJ whole genome shotgun (WGS) entry which is preliminary data.</text>
</comment>
<evidence type="ECO:0000256" key="3">
    <source>
        <dbReference type="ARBA" id="ARBA00012687"/>
    </source>
</evidence>
<dbReference type="UniPathway" id="UPA00973"/>
<evidence type="ECO:0000256" key="6">
    <source>
        <dbReference type="ARBA" id="ARBA00022556"/>
    </source>
</evidence>
<dbReference type="OrthoDB" id="9801642at2"/>
<dbReference type="GO" id="GO:0005543">
    <property type="term" value="F:phospholipid binding"/>
    <property type="evidence" value="ECO:0007669"/>
    <property type="project" value="TreeGrafter"/>
</dbReference>
<evidence type="ECO:0000256" key="4">
    <source>
        <dbReference type="ARBA" id="ARBA00020902"/>
    </source>
</evidence>
<keyword evidence="9 11" id="KW-0443">Lipid metabolism</keyword>
<keyword evidence="8 11" id="KW-0808">Transferase</keyword>
<evidence type="ECO:0000256" key="8">
    <source>
        <dbReference type="ARBA" id="ARBA00022679"/>
    </source>
</evidence>
<evidence type="ECO:0000256" key="7">
    <source>
        <dbReference type="ARBA" id="ARBA00022676"/>
    </source>
</evidence>
<dbReference type="Gene3D" id="3.40.50.2000">
    <property type="entry name" value="Glycogen Phosphorylase B"/>
    <property type="match status" value="1"/>
</dbReference>
<evidence type="ECO:0000256" key="2">
    <source>
        <dbReference type="ARBA" id="ARBA00007868"/>
    </source>
</evidence>
<name>A0A545UAZ1_9GAMM</name>
<evidence type="ECO:0000313" key="12">
    <source>
        <dbReference type="EMBL" id="TQV86631.1"/>
    </source>
</evidence>
<dbReference type="AlphaFoldDB" id="A0A545UAZ1"/>
<comment type="pathway">
    <text evidence="11">Bacterial outer membrane biogenesis; LPS lipid A biosynthesis.</text>
</comment>
<organism evidence="12 13">
    <name type="scientific">Aliikangiella coralliicola</name>
    <dbReference type="NCBI Taxonomy" id="2592383"/>
    <lineage>
        <taxon>Bacteria</taxon>
        <taxon>Pseudomonadati</taxon>
        <taxon>Pseudomonadota</taxon>
        <taxon>Gammaproteobacteria</taxon>
        <taxon>Oceanospirillales</taxon>
        <taxon>Pleioneaceae</taxon>
        <taxon>Aliikangiella</taxon>
    </lineage>
</organism>
<gene>
    <name evidence="11" type="primary">lpxB</name>
    <name evidence="12" type="ORF">FLL46_17210</name>
</gene>
<dbReference type="EC" id="2.4.1.182" evidence="3 11"/>
<evidence type="ECO:0000313" key="13">
    <source>
        <dbReference type="Proteomes" id="UP000315439"/>
    </source>
</evidence>
<comment type="similarity">
    <text evidence="2 11">Belongs to the LpxB family.</text>
</comment>
<dbReference type="PANTHER" id="PTHR30372:SF4">
    <property type="entry name" value="LIPID-A-DISACCHARIDE SYNTHASE, MITOCHONDRIAL-RELATED"/>
    <property type="match status" value="1"/>
</dbReference>
<keyword evidence="13" id="KW-1185">Reference proteome</keyword>
<dbReference type="PANTHER" id="PTHR30372">
    <property type="entry name" value="LIPID-A-DISACCHARIDE SYNTHASE"/>
    <property type="match status" value="1"/>
</dbReference>